<dbReference type="InterPro" id="IPR000834">
    <property type="entry name" value="Peptidase_M14"/>
</dbReference>
<dbReference type="PROSITE" id="PS52035">
    <property type="entry name" value="PEPTIDASE_M14"/>
    <property type="match status" value="1"/>
</dbReference>
<dbReference type="GO" id="GO:0004181">
    <property type="term" value="F:metallocarboxypeptidase activity"/>
    <property type="evidence" value="ECO:0007669"/>
    <property type="project" value="InterPro"/>
</dbReference>
<organism evidence="3 4">
    <name type="scientific">Thermaurantimonas aggregans</name>
    <dbReference type="NCBI Taxonomy" id="2173829"/>
    <lineage>
        <taxon>Bacteria</taxon>
        <taxon>Pseudomonadati</taxon>
        <taxon>Bacteroidota</taxon>
        <taxon>Flavobacteriia</taxon>
        <taxon>Flavobacteriales</taxon>
        <taxon>Schleiferiaceae</taxon>
        <taxon>Thermaurantimonas</taxon>
    </lineage>
</organism>
<comment type="similarity">
    <text evidence="1">Belongs to the peptidase M14 family.</text>
</comment>
<dbReference type="OrthoDB" id="1119199at2"/>
<dbReference type="GO" id="GO:0008270">
    <property type="term" value="F:zinc ion binding"/>
    <property type="evidence" value="ECO:0007669"/>
    <property type="project" value="InterPro"/>
</dbReference>
<accession>A0A401XLL0</accession>
<dbReference type="GO" id="GO:0006508">
    <property type="term" value="P:proteolysis"/>
    <property type="evidence" value="ECO:0007669"/>
    <property type="project" value="InterPro"/>
</dbReference>
<feature type="domain" description="Peptidase M14" evidence="2">
    <location>
        <begin position="7"/>
        <end position="258"/>
    </location>
</feature>
<comment type="caution">
    <text evidence="3">The sequence shown here is derived from an EMBL/GenBank/DDBJ whole genome shotgun (WGS) entry which is preliminary data.</text>
</comment>
<evidence type="ECO:0000313" key="4">
    <source>
        <dbReference type="Proteomes" id="UP000286715"/>
    </source>
</evidence>
<dbReference type="SMART" id="SM00631">
    <property type="entry name" value="Zn_pept"/>
    <property type="match status" value="1"/>
</dbReference>
<proteinExistence type="inferred from homology"/>
<dbReference type="Proteomes" id="UP000286715">
    <property type="component" value="Unassembled WGS sequence"/>
</dbReference>
<evidence type="ECO:0000256" key="1">
    <source>
        <dbReference type="PROSITE-ProRule" id="PRU01379"/>
    </source>
</evidence>
<keyword evidence="4" id="KW-1185">Reference proteome</keyword>
<reference evidence="3 4" key="1">
    <citation type="submission" date="2018-11" db="EMBL/GenBank/DDBJ databases">
        <title>Schleiferia aggregans sp. nov., a moderately thermophilic heterotrophic bacterium isolated from microbial mats at a terrestrial hot spring.</title>
        <authorList>
            <person name="Iino T."/>
            <person name="Ohkuma M."/>
            <person name="Haruta S."/>
        </authorList>
    </citation>
    <scope>NUCLEOTIDE SEQUENCE [LARGE SCALE GENOMIC DNA]</scope>
    <source>
        <strain evidence="3 4">LA</strain>
    </source>
</reference>
<evidence type="ECO:0000313" key="3">
    <source>
        <dbReference type="EMBL" id="GCD77906.1"/>
    </source>
</evidence>
<protein>
    <submittedName>
        <fullName evidence="3">Peptidase M14</fullName>
    </submittedName>
</protein>
<dbReference type="Pfam" id="PF00246">
    <property type="entry name" value="Peptidase_M14"/>
    <property type="match status" value="1"/>
</dbReference>
<dbReference type="EMBL" id="BHZE01000012">
    <property type="protein sequence ID" value="GCD77906.1"/>
    <property type="molecule type" value="Genomic_DNA"/>
</dbReference>
<gene>
    <name evidence="3" type="ORF">JCM31826_13880</name>
</gene>
<evidence type="ECO:0000259" key="2">
    <source>
        <dbReference type="PROSITE" id="PS52035"/>
    </source>
</evidence>
<dbReference type="SUPFAM" id="SSF53187">
    <property type="entry name" value="Zn-dependent exopeptidases"/>
    <property type="match status" value="1"/>
</dbReference>
<comment type="caution">
    <text evidence="1">Lacks conserved residue(s) required for the propagation of feature annotation.</text>
</comment>
<sequence>MDRLQSHIHLQPERLHAWILDFLKHTTRWRSEIAFSVEGRPIYTLHAGNESERIVIWSQMHGNEATGTYALTDLLLTLEEDANLLNNLLNRYSLVVVPMLNPDGAARFSRYNAIGSDLNREGLRALSPEAALLKSLLGKNAAWAFNLHDQRTLFSVGSTSVPATLSLLAPSTITQRGEQARLNAIKLISNTLETFEVNDRKYIARFSDEYYPQAMGEWCTDRGISTVLVECGGHYHDPHRTIARQMCFHFLKNALQHLSDPVATSSIAYFSLPINGQNLRDVLLRNAKLRTPAGTVCADLSFTAIYYPAEKMWKWQLEEVGDLQLKFGYIEIDLSDADPVEHYQWKPLTLYTLEDIPKTWHPWFTTT</sequence>
<dbReference type="Gene3D" id="3.40.630.10">
    <property type="entry name" value="Zn peptidases"/>
    <property type="match status" value="1"/>
</dbReference>
<dbReference type="RefSeq" id="WP_124397967.1">
    <property type="nucleotide sequence ID" value="NZ_BHZE01000012.1"/>
</dbReference>
<name>A0A401XLL0_9FLAO</name>
<dbReference type="AlphaFoldDB" id="A0A401XLL0"/>